<protein>
    <submittedName>
        <fullName evidence="1">Uncharacterized protein</fullName>
    </submittedName>
</protein>
<name>A0A6A5QTP5_AMPQU</name>
<dbReference type="AlphaFoldDB" id="A0A6A5QTP5"/>
<dbReference type="EMBL" id="ML979133">
    <property type="protein sequence ID" value="KAF1918759.1"/>
    <property type="molecule type" value="Genomic_DNA"/>
</dbReference>
<accession>A0A6A5QTP5</accession>
<sequence>MFPSVMQPLEINKPATEKEYQDATTKGADLWKMMRAVDHQALASSFSTVGDLSKHGYTESAFSSGLEECDMAGLASALQDLNVDAKFADDGGFNNEVRHKHNQDTTDADGIQYPHTGAVFHQYCNPTDGVMIAASNYSAASEAKGKNITLLPRLRYWSDVAYLQWLKVCGGTIPKPIRYVIRSTITNNATRKVLWKILERKGLDGYTQWPGLLIEVDSEEGKAILGTPNGASTAYMLIQHKRELGNMQINKVTVFLGKDGGGDGMCPSLCFWIA</sequence>
<evidence type="ECO:0000313" key="1">
    <source>
        <dbReference type="EMBL" id="KAF1918759.1"/>
    </source>
</evidence>
<dbReference type="Proteomes" id="UP000800096">
    <property type="component" value="Unassembled WGS sequence"/>
</dbReference>
<organism evidence="1 2">
    <name type="scientific">Ampelomyces quisqualis</name>
    <name type="common">Powdery mildew agent</name>
    <dbReference type="NCBI Taxonomy" id="50730"/>
    <lineage>
        <taxon>Eukaryota</taxon>
        <taxon>Fungi</taxon>
        <taxon>Dikarya</taxon>
        <taxon>Ascomycota</taxon>
        <taxon>Pezizomycotina</taxon>
        <taxon>Dothideomycetes</taxon>
        <taxon>Pleosporomycetidae</taxon>
        <taxon>Pleosporales</taxon>
        <taxon>Pleosporineae</taxon>
        <taxon>Phaeosphaeriaceae</taxon>
        <taxon>Ampelomyces</taxon>
    </lineage>
</organism>
<evidence type="ECO:0000313" key="2">
    <source>
        <dbReference type="Proteomes" id="UP000800096"/>
    </source>
</evidence>
<keyword evidence="2" id="KW-1185">Reference proteome</keyword>
<dbReference type="OrthoDB" id="5337308at2759"/>
<proteinExistence type="predicted"/>
<reference evidence="1" key="1">
    <citation type="journal article" date="2020" name="Stud. Mycol.">
        <title>101 Dothideomycetes genomes: a test case for predicting lifestyles and emergence of pathogens.</title>
        <authorList>
            <person name="Haridas S."/>
            <person name="Albert R."/>
            <person name="Binder M."/>
            <person name="Bloem J."/>
            <person name="Labutti K."/>
            <person name="Salamov A."/>
            <person name="Andreopoulos B."/>
            <person name="Baker S."/>
            <person name="Barry K."/>
            <person name="Bills G."/>
            <person name="Bluhm B."/>
            <person name="Cannon C."/>
            <person name="Castanera R."/>
            <person name="Culley D."/>
            <person name="Daum C."/>
            <person name="Ezra D."/>
            <person name="Gonzalez J."/>
            <person name="Henrissat B."/>
            <person name="Kuo A."/>
            <person name="Liang C."/>
            <person name="Lipzen A."/>
            <person name="Lutzoni F."/>
            <person name="Magnuson J."/>
            <person name="Mondo S."/>
            <person name="Nolan M."/>
            <person name="Ohm R."/>
            <person name="Pangilinan J."/>
            <person name="Park H.-J."/>
            <person name="Ramirez L."/>
            <person name="Alfaro M."/>
            <person name="Sun H."/>
            <person name="Tritt A."/>
            <person name="Yoshinaga Y."/>
            <person name="Zwiers L.-H."/>
            <person name="Turgeon B."/>
            <person name="Goodwin S."/>
            <person name="Spatafora J."/>
            <person name="Crous P."/>
            <person name="Grigoriev I."/>
        </authorList>
    </citation>
    <scope>NUCLEOTIDE SEQUENCE</scope>
    <source>
        <strain evidence="1">HMLAC05119</strain>
    </source>
</reference>
<gene>
    <name evidence="1" type="ORF">BDU57DRAFT_535821</name>
</gene>